<dbReference type="PANTHER" id="PTHR45181:SF4">
    <property type="entry name" value="HEAT SHOCK PROTEIN DNAJ WITH TETRATRICOPEPTIDE REPEAT-CONTAINING PROTEIN"/>
    <property type="match status" value="1"/>
</dbReference>
<reference evidence="1" key="1">
    <citation type="journal article" date="2019" name="Sci. Rep.">
        <title>Draft genome of Tanacetum cinerariifolium, the natural source of mosquito coil.</title>
        <authorList>
            <person name="Yamashiro T."/>
            <person name="Shiraishi A."/>
            <person name="Satake H."/>
            <person name="Nakayama K."/>
        </authorList>
    </citation>
    <scope>NUCLEOTIDE SEQUENCE</scope>
</reference>
<evidence type="ECO:0000313" key="1">
    <source>
        <dbReference type="EMBL" id="GEU65449.1"/>
    </source>
</evidence>
<protein>
    <submittedName>
        <fullName evidence="1">Uncharacterized protein</fullName>
    </submittedName>
</protein>
<proteinExistence type="predicted"/>
<dbReference type="AlphaFoldDB" id="A0A6L2LWE6"/>
<dbReference type="EMBL" id="BKCJ010005202">
    <property type="protein sequence ID" value="GEU65449.1"/>
    <property type="molecule type" value="Genomic_DNA"/>
</dbReference>
<gene>
    <name evidence="1" type="ORF">Tci_037427</name>
</gene>
<accession>A0A6L2LWE6</accession>
<name>A0A6L2LWE6_TANCI</name>
<comment type="caution">
    <text evidence="1">The sequence shown here is derived from an EMBL/GenBank/DDBJ whole genome shotgun (WGS) entry which is preliminary data.</text>
</comment>
<dbReference type="PANTHER" id="PTHR45181">
    <property type="entry name" value="HEAT SHOCK PROTEIN DNAJ WITH TETRATRICOPEPTIDE REPEAT-CONTAINING PROTEIN"/>
    <property type="match status" value="1"/>
</dbReference>
<sequence>MKIAEVLQRKTYEPANKALGIIAEALSISCYSKKLFNMKEWLSLSWVSIMRWFNNVSKHWIHPKIILQLELKMALDTIDKHEQLRPAADKTVDSEDSLSSLVVTIRELLQ</sequence>
<organism evidence="1">
    <name type="scientific">Tanacetum cinerariifolium</name>
    <name type="common">Dalmatian daisy</name>
    <name type="synonym">Chrysanthemum cinerariifolium</name>
    <dbReference type="NCBI Taxonomy" id="118510"/>
    <lineage>
        <taxon>Eukaryota</taxon>
        <taxon>Viridiplantae</taxon>
        <taxon>Streptophyta</taxon>
        <taxon>Embryophyta</taxon>
        <taxon>Tracheophyta</taxon>
        <taxon>Spermatophyta</taxon>
        <taxon>Magnoliopsida</taxon>
        <taxon>eudicotyledons</taxon>
        <taxon>Gunneridae</taxon>
        <taxon>Pentapetalae</taxon>
        <taxon>asterids</taxon>
        <taxon>campanulids</taxon>
        <taxon>Asterales</taxon>
        <taxon>Asteraceae</taxon>
        <taxon>Asteroideae</taxon>
        <taxon>Anthemideae</taxon>
        <taxon>Anthemidinae</taxon>
        <taxon>Tanacetum</taxon>
    </lineage>
</organism>